<accession>A0A4C1T350</accession>
<sequence>MVLLHAPPAFCPSRPDNAARPGRRVRSNAAPSGRYGNRRVCTASSRQQLNAAPPAQPDVLSAKNGKLLSVSFAGEYVSELRATSSQRSVTQLPCSV</sequence>
<dbReference type="Proteomes" id="UP000299102">
    <property type="component" value="Unassembled WGS sequence"/>
</dbReference>
<feature type="region of interest" description="Disordered" evidence="1">
    <location>
        <begin position="1"/>
        <end position="37"/>
    </location>
</feature>
<evidence type="ECO:0000256" key="1">
    <source>
        <dbReference type="SAM" id="MobiDB-lite"/>
    </source>
</evidence>
<name>A0A4C1T350_EUMVA</name>
<keyword evidence="3" id="KW-1185">Reference proteome</keyword>
<gene>
    <name evidence="2" type="ORF">EVAR_7233_1</name>
</gene>
<evidence type="ECO:0000313" key="2">
    <source>
        <dbReference type="EMBL" id="GBP08626.1"/>
    </source>
</evidence>
<protein>
    <submittedName>
        <fullName evidence="2">Uncharacterized protein</fullName>
    </submittedName>
</protein>
<proteinExistence type="predicted"/>
<reference evidence="2 3" key="1">
    <citation type="journal article" date="2019" name="Commun. Biol.">
        <title>The bagworm genome reveals a unique fibroin gene that provides high tensile strength.</title>
        <authorList>
            <person name="Kono N."/>
            <person name="Nakamura H."/>
            <person name="Ohtoshi R."/>
            <person name="Tomita M."/>
            <person name="Numata K."/>
            <person name="Arakawa K."/>
        </authorList>
    </citation>
    <scope>NUCLEOTIDE SEQUENCE [LARGE SCALE GENOMIC DNA]</scope>
</reference>
<dbReference type="AlphaFoldDB" id="A0A4C1T350"/>
<dbReference type="EMBL" id="BGZK01000032">
    <property type="protein sequence ID" value="GBP08626.1"/>
    <property type="molecule type" value="Genomic_DNA"/>
</dbReference>
<evidence type="ECO:0000313" key="3">
    <source>
        <dbReference type="Proteomes" id="UP000299102"/>
    </source>
</evidence>
<organism evidence="2 3">
    <name type="scientific">Eumeta variegata</name>
    <name type="common">Bagworm moth</name>
    <name type="synonym">Eumeta japonica</name>
    <dbReference type="NCBI Taxonomy" id="151549"/>
    <lineage>
        <taxon>Eukaryota</taxon>
        <taxon>Metazoa</taxon>
        <taxon>Ecdysozoa</taxon>
        <taxon>Arthropoda</taxon>
        <taxon>Hexapoda</taxon>
        <taxon>Insecta</taxon>
        <taxon>Pterygota</taxon>
        <taxon>Neoptera</taxon>
        <taxon>Endopterygota</taxon>
        <taxon>Lepidoptera</taxon>
        <taxon>Glossata</taxon>
        <taxon>Ditrysia</taxon>
        <taxon>Tineoidea</taxon>
        <taxon>Psychidae</taxon>
        <taxon>Oiketicinae</taxon>
        <taxon>Eumeta</taxon>
    </lineage>
</organism>
<comment type="caution">
    <text evidence="2">The sequence shown here is derived from an EMBL/GenBank/DDBJ whole genome shotgun (WGS) entry which is preliminary data.</text>
</comment>